<dbReference type="InterPro" id="IPR050667">
    <property type="entry name" value="PPR-containing_protein"/>
</dbReference>
<comment type="similarity">
    <text evidence="1">Belongs to the PPR family. P subfamily.</text>
</comment>
<dbReference type="Pfam" id="PF12854">
    <property type="entry name" value="PPR_1"/>
    <property type="match status" value="1"/>
</dbReference>
<dbReference type="PANTHER" id="PTHR47939:SF7">
    <property type="entry name" value="REPEAT-CONTAINING PROTEIN, PUTATIVE-RELATED"/>
    <property type="match status" value="1"/>
</dbReference>
<dbReference type="Proteomes" id="UP000235145">
    <property type="component" value="Unassembled WGS sequence"/>
</dbReference>
<dbReference type="Gene3D" id="1.25.40.10">
    <property type="entry name" value="Tetratricopeptide repeat domain"/>
    <property type="match status" value="2"/>
</dbReference>
<accession>A0A9R1WVJ4</accession>
<evidence type="ECO:0000256" key="3">
    <source>
        <dbReference type="PROSITE-ProRule" id="PRU00708"/>
    </source>
</evidence>
<keyword evidence="5" id="KW-1185">Reference proteome</keyword>
<dbReference type="EMBL" id="NBSK02000009">
    <property type="protein sequence ID" value="KAJ0188944.1"/>
    <property type="molecule type" value="Genomic_DNA"/>
</dbReference>
<dbReference type="Pfam" id="PF13041">
    <property type="entry name" value="PPR_2"/>
    <property type="match status" value="1"/>
</dbReference>
<dbReference type="AlphaFoldDB" id="A0A9R1WVJ4"/>
<evidence type="ECO:0000256" key="2">
    <source>
        <dbReference type="ARBA" id="ARBA00022737"/>
    </source>
</evidence>
<feature type="repeat" description="PPR" evidence="3">
    <location>
        <begin position="233"/>
        <end position="267"/>
    </location>
</feature>
<evidence type="ECO:0000313" key="5">
    <source>
        <dbReference type="Proteomes" id="UP000235145"/>
    </source>
</evidence>
<gene>
    <name evidence="4" type="ORF">LSAT_V11C900490900</name>
</gene>
<feature type="repeat" description="PPR" evidence="3">
    <location>
        <begin position="373"/>
        <end position="407"/>
    </location>
</feature>
<evidence type="ECO:0008006" key="6">
    <source>
        <dbReference type="Google" id="ProtNLM"/>
    </source>
</evidence>
<dbReference type="Pfam" id="PF01535">
    <property type="entry name" value="PPR"/>
    <property type="match status" value="2"/>
</dbReference>
<reference evidence="4 5" key="1">
    <citation type="journal article" date="2017" name="Nat. Commun.">
        <title>Genome assembly with in vitro proximity ligation data and whole-genome triplication in lettuce.</title>
        <authorList>
            <person name="Reyes-Chin-Wo S."/>
            <person name="Wang Z."/>
            <person name="Yang X."/>
            <person name="Kozik A."/>
            <person name="Arikit S."/>
            <person name="Song C."/>
            <person name="Xia L."/>
            <person name="Froenicke L."/>
            <person name="Lavelle D.O."/>
            <person name="Truco M.J."/>
            <person name="Xia R."/>
            <person name="Zhu S."/>
            <person name="Xu C."/>
            <person name="Xu H."/>
            <person name="Xu X."/>
            <person name="Cox K."/>
            <person name="Korf I."/>
            <person name="Meyers B.C."/>
            <person name="Michelmore R.W."/>
        </authorList>
    </citation>
    <scope>NUCLEOTIDE SEQUENCE [LARGE SCALE GENOMIC DNA]</scope>
    <source>
        <strain evidence="5">cv. Salinas</strain>
        <tissue evidence="4">Seedlings</tissue>
    </source>
</reference>
<organism evidence="4 5">
    <name type="scientific">Lactuca sativa</name>
    <name type="common">Garden lettuce</name>
    <dbReference type="NCBI Taxonomy" id="4236"/>
    <lineage>
        <taxon>Eukaryota</taxon>
        <taxon>Viridiplantae</taxon>
        <taxon>Streptophyta</taxon>
        <taxon>Embryophyta</taxon>
        <taxon>Tracheophyta</taxon>
        <taxon>Spermatophyta</taxon>
        <taxon>Magnoliopsida</taxon>
        <taxon>eudicotyledons</taxon>
        <taxon>Gunneridae</taxon>
        <taxon>Pentapetalae</taxon>
        <taxon>asterids</taxon>
        <taxon>campanulids</taxon>
        <taxon>Asterales</taxon>
        <taxon>Asteraceae</taxon>
        <taxon>Cichorioideae</taxon>
        <taxon>Cichorieae</taxon>
        <taxon>Lactucinae</taxon>
        <taxon>Lactuca</taxon>
    </lineage>
</organism>
<evidence type="ECO:0000313" key="4">
    <source>
        <dbReference type="EMBL" id="KAJ0188944.1"/>
    </source>
</evidence>
<feature type="repeat" description="PPR" evidence="3">
    <location>
        <begin position="338"/>
        <end position="372"/>
    </location>
</feature>
<name>A0A9R1WVJ4_LACSA</name>
<evidence type="ECO:0000256" key="1">
    <source>
        <dbReference type="ARBA" id="ARBA00007626"/>
    </source>
</evidence>
<protein>
    <recommendedName>
        <fullName evidence="6">Pentacotripeptide-repeat region of PRORP domain-containing protein</fullName>
    </recommendedName>
</protein>
<dbReference type="GO" id="GO:0003729">
    <property type="term" value="F:mRNA binding"/>
    <property type="evidence" value="ECO:0000318"/>
    <property type="project" value="GO_Central"/>
</dbReference>
<proteinExistence type="inferred from homology"/>
<dbReference type="InterPro" id="IPR002885">
    <property type="entry name" value="PPR_rpt"/>
</dbReference>
<dbReference type="InterPro" id="IPR011990">
    <property type="entry name" value="TPR-like_helical_dom_sf"/>
</dbReference>
<dbReference type="PANTHER" id="PTHR47939">
    <property type="entry name" value="MEMBRANE-ASSOCIATED SALT-INDUCIBLE PROTEIN-LIKE"/>
    <property type="match status" value="1"/>
</dbReference>
<feature type="repeat" description="PPR" evidence="3">
    <location>
        <begin position="268"/>
        <end position="302"/>
    </location>
</feature>
<dbReference type="NCBIfam" id="TIGR00756">
    <property type="entry name" value="PPR"/>
    <property type="match status" value="4"/>
</dbReference>
<keyword evidence="2" id="KW-0677">Repeat</keyword>
<sequence>MFHRGSLCANGPADSIRKPKMASQLITWSWFTTPKQHRGFCSYGYDSDLRFENMLSLRLGRRFRTYTTIPASITSTSKTKTTLTAKDIKKPLTLEEPALIKLKAERDPEKLFHLFKANANNRLVIENLVAFEDTVSRLAGAGRFDYIEQLLEHQKALPQGRREGFIMRIIMLYGKAGMINHAIDTFKGMHLYGCDRTVKSLNAALKVLSHSRDLDAFESFLGHIRRQFDVNLDIISMNIIIDALCRMGIPDKAYMAMGEMEKSGITPDVITYTTLISSFYKLNRAEIGNGLWNLMVMRGCLPNLATFNARVQFLVHKGRSWQANSLMGMMRYIGISPDEVTFNLVIKGFCRSGYIDMAKRVYSSLHDEGYKPNARIYQTMMHYLCKEGEFDMAYTMCKNSMEKNWFPSISSICQLLQGLQATGKIEKARFILSLVHKKVPSFSSNQMGIMESLIFSIIIDYDDVHSDNKLWMKEERMLGKHKDTWHQDRRIIYKYFTVLEQRKQSALTHTR</sequence>
<dbReference type="PROSITE" id="PS51375">
    <property type="entry name" value="PPR"/>
    <property type="match status" value="4"/>
</dbReference>
<comment type="caution">
    <text evidence="4">The sequence shown here is derived from an EMBL/GenBank/DDBJ whole genome shotgun (WGS) entry which is preliminary data.</text>
</comment>